<reference evidence="4" key="1">
    <citation type="submission" date="2021-05" db="EMBL/GenBank/DDBJ databases">
        <authorList>
            <person name="Pietrasiak N."/>
            <person name="Ward R."/>
            <person name="Stajich J.E."/>
            <person name="Kurbessoian T."/>
        </authorList>
    </citation>
    <scope>NUCLEOTIDE SEQUENCE</scope>
    <source>
        <strain evidence="4">JT2-VF2</strain>
    </source>
</reference>
<dbReference type="GO" id="GO:0000160">
    <property type="term" value="P:phosphorelay signal transduction system"/>
    <property type="evidence" value="ECO:0007669"/>
    <property type="project" value="InterPro"/>
</dbReference>
<comment type="caution">
    <text evidence="4">The sequence shown here is derived from an EMBL/GenBank/DDBJ whole genome shotgun (WGS) entry which is preliminary data.</text>
</comment>
<evidence type="ECO:0000313" key="5">
    <source>
        <dbReference type="Proteomes" id="UP000715781"/>
    </source>
</evidence>
<dbReference type="Gene3D" id="3.40.50.2300">
    <property type="match status" value="1"/>
</dbReference>
<gene>
    <name evidence="4" type="ORF">KME32_00735</name>
</gene>
<organism evidence="4 5">
    <name type="scientific">Mojavia pulchra JT2-VF2</name>
    <dbReference type="NCBI Taxonomy" id="287848"/>
    <lineage>
        <taxon>Bacteria</taxon>
        <taxon>Bacillati</taxon>
        <taxon>Cyanobacteriota</taxon>
        <taxon>Cyanophyceae</taxon>
        <taxon>Nostocales</taxon>
        <taxon>Nostocaceae</taxon>
    </lineage>
</organism>
<sequence length="150" mass="16542">MTNNAEDPHSQEDIKNFPSLESLQVLVVDDNDDSLVLTTFILESSGFQVTTAASAAQAFETIKQLKFDILICDIAMPEVDGYALIRTVRESKLLGQQEIPAIALTALGSEESRNLAFMSGFQSYVNKPVDSKILLAEIRRVMSENQKNST</sequence>
<evidence type="ECO:0000259" key="3">
    <source>
        <dbReference type="PROSITE" id="PS50110"/>
    </source>
</evidence>
<dbReference type="InterPro" id="IPR050595">
    <property type="entry name" value="Bact_response_regulator"/>
</dbReference>
<dbReference type="SMART" id="SM00448">
    <property type="entry name" value="REC"/>
    <property type="match status" value="1"/>
</dbReference>
<keyword evidence="1 2" id="KW-0597">Phosphoprotein</keyword>
<dbReference type="AlphaFoldDB" id="A0A951PTI9"/>
<feature type="domain" description="Response regulatory" evidence="3">
    <location>
        <begin position="24"/>
        <end position="142"/>
    </location>
</feature>
<protein>
    <submittedName>
        <fullName evidence="4">Response regulator</fullName>
    </submittedName>
</protein>
<dbReference type="InterPro" id="IPR011006">
    <property type="entry name" value="CheY-like_superfamily"/>
</dbReference>
<dbReference type="SUPFAM" id="SSF52172">
    <property type="entry name" value="CheY-like"/>
    <property type="match status" value="1"/>
</dbReference>
<feature type="modified residue" description="4-aspartylphosphate" evidence="2">
    <location>
        <position position="73"/>
    </location>
</feature>
<name>A0A951PTI9_9NOST</name>
<dbReference type="PROSITE" id="PS50110">
    <property type="entry name" value="RESPONSE_REGULATORY"/>
    <property type="match status" value="1"/>
</dbReference>
<reference evidence="4" key="2">
    <citation type="journal article" date="2022" name="Microbiol. Resour. Announc.">
        <title>Metagenome Sequencing to Explore Phylogenomics of Terrestrial Cyanobacteria.</title>
        <authorList>
            <person name="Ward R.D."/>
            <person name="Stajich J.E."/>
            <person name="Johansen J.R."/>
            <person name="Huntemann M."/>
            <person name="Clum A."/>
            <person name="Foster B."/>
            <person name="Foster B."/>
            <person name="Roux S."/>
            <person name="Palaniappan K."/>
            <person name="Varghese N."/>
            <person name="Mukherjee S."/>
            <person name="Reddy T.B.K."/>
            <person name="Daum C."/>
            <person name="Copeland A."/>
            <person name="Chen I.A."/>
            <person name="Ivanova N.N."/>
            <person name="Kyrpides N.C."/>
            <person name="Shapiro N."/>
            <person name="Eloe-Fadrosh E.A."/>
            <person name="Pietrasiak N."/>
        </authorList>
    </citation>
    <scope>NUCLEOTIDE SEQUENCE</scope>
    <source>
        <strain evidence="4">JT2-VF2</strain>
    </source>
</reference>
<dbReference type="Proteomes" id="UP000715781">
    <property type="component" value="Unassembled WGS sequence"/>
</dbReference>
<dbReference type="EMBL" id="JAHHHN010000001">
    <property type="protein sequence ID" value="MBW4559676.1"/>
    <property type="molecule type" value="Genomic_DNA"/>
</dbReference>
<dbReference type="Pfam" id="PF00072">
    <property type="entry name" value="Response_reg"/>
    <property type="match status" value="1"/>
</dbReference>
<evidence type="ECO:0000256" key="2">
    <source>
        <dbReference type="PROSITE-ProRule" id="PRU00169"/>
    </source>
</evidence>
<accession>A0A951PTI9</accession>
<evidence type="ECO:0000256" key="1">
    <source>
        <dbReference type="ARBA" id="ARBA00022553"/>
    </source>
</evidence>
<dbReference type="PANTHER" id="PTHR44591:SF3">
    <property type="entry name" value="RESPONSE REGULATORY DOMAIN-CONTAINING PROTEIN"/>
    <property type="match status" value="1"/>
</dbReference>
<dbReference type="InterPro" id="IPR001789">
    <property type="entry name" value="Sig_transdc_resp-reg_receiver"/>
</dbReference>
<dbReference type="PANTHER" id="PTHR44591">
    <property type="entry name" value="STRESS RESPONSE REGULATOR PROTEIN 1"/>
    <property type="match status" value="1"/>
</dbReference>
<evidence type="ECO:0000313" key="4">
    <source>
        <dbReference type="EMBL" id="MBW4559676.1"/>
    </source>
</evidence>
<proteinExistence type="predicted"/>